<evidence type="ECO:0000313" key="13">
    <source>
        <dbReference type="Proteomes" id="UP000254502"/>
    </source>
</evidence>
<evidence type="ECO:0000256" key="5">
    <source>
        <dbReference type="PIRNR" id="PIRNR037875"/>
    </source>
</evidence>
<evidence type="ECO:0000256" key="9">
    <source>
        <dbReference type="SAM" id="SignalP"/>
    </source>
</evidence>
<dbReference type="InterPro" id="IPR008357">
    <property type="entry name" value="Lanit_process"/>
</dbReference>
<gene>
    <name evidence="12" type="primary">epiP</name>
    <name evidence="12" type="ORF">NCTC5664_03923</name>
</gene>
<keyword evidence="5" id="KW-0865">Zymogen</keyword>
<dbReference type="CDD" id="cd07482">
    <property type="entry name" value="Peptidases_S8_Lantibiotic_specific_protease"/>
    <property type="match status" value="1"/>
</dbReference>
<organism evidence="12 13">
    <name type="scientific">Staphylococcus aureus</name>
    <dbReference type="NCBI Taxonomy" id="1280"/>
    <lineage>
        <taxon>Bacteria</taxon>
        <taxon>Bacillati</taxon>
        <taxon>Bacillota</taxon>
        <taxon>Bacilli</taxon>
        <taxon>Bacillales</taxon>
        <taxon>Staphylococcaceae</taxon>
        <taxon>Staphylococcus</taxon>
    </lineage>
</organism>
<dbReference type="PIRSF" id="PIRSF037875">
    <property type="entry name" value="Peptidase_S8_lp"/>
    <property type="match status" value="1"/>
</dbReference>
<dbReference type="InterPro" id="IPR023827">
    <property type="entry name" value="Peptidase_S8_Asp-AS"/>
</dbReference>
<feature type="active site" description="Charge relay system" evidence="6 7">
    <location>
        <position position="187"/>
    </location>
</feature>
<evidence type="ECO:0000259" key="10">
    <source>
        <dbReference type="Pfam" id="PF00082"/>
    </source>
</evidence>
<reference evidence="12 13" key="1">
    <citation type="submission" date="2018-06" db="EMBL/GenBank/DDBJ databases">
        <authorList>
            <consortium name="Pathogen Informatics"/>
            <person name="Doyle S."/>
        </authorList>
    </citation>
    <scope>NUCLEOTIDE SEQUENCE [LARGE SCALE GENOMIC DNA]</scope>
    <source>
        <strain evidence="12 13">NCTC5664</strain>
    </source>
</reference>
<dbReference type="InterPro" id="IPR050131">
    <property type="entry name" value="Peptidase_S8_subtilisin-like"/>
</dbReference>
<dbReference type="PRINTS" id="PR00723">
    <property type="entry name" value="SUBTILISIN"/>
</dbReference>
<keyword evidence="4 5" id="KW-0720">Serine protease</keyword>
<dbReference type="EMBL" id="UHAQ01000004">
    <property type="protein sequence ID" value="SUK96186.1"/>
    <property type="molecule type" value="Genomic_DNA"/>
</dbReference>
<feature type="active site" description="Charge relay system" evidence="6 7">
    <location>
        <position position="140"/>
    </location>
</feature>
<dbReference type="PANTHER" id="PTHR43806:SF11">
    <property type="entry name" value="CEREVISIN-RELATED"/>
    <property type="match status" value="1"/>
</dbReference>
<keyword evidence="3 5" id="KW-0378">Hydrolase</keyword>
<dbReference type="InterPro" id="IPR036852">
    <property type="entry name" value="Peptidase_S8/S53_dom_sf"/>
</dbReference>
<dbReference type="Proteomes" id="UP000254502">
    <property type="component" value="Unassembled WGS sequence"/>
</dbReference>
<dbReference type="PRINTS" id="PR01779">
    <property type="entry name" value="LANTIPROCESS"/>
</dbReference>
<comment type="pathway">
    <text evidence="5">Antibiotic biosynthesis.</text>
</comment>
<feature type="domain" description="Epidermin leader peptide-processing serine protease EpiP N-terminal propeptide" evidence="11">
    <location>
        <begin position="28"/>
        <end position="90"/>
    </location>
</feature>
<dbReference type="EC" id="3.4.21.-" evidence="5"/>
<dbReference type="InterPro" id="IPR000209">
    <property type="entry name" value="Peptidase_S8/S53_dom"/>
</dbReference>
<protein>
    <recommendedName>
        <fullName evidence="5">Leader peptide-processing serine protease</fullName>
        <ecNumber evidence="5">3.4.21.-</ecNumber>
    </recommendedName>
</protein>
<evidence type="ECO:0000313" key="12">
    <source>
        <dbReference type="EMBL" id="SUK96186.1"/>
    </source>
</evidence>
<evidence type="ECO:0000256" key="2">
    <source>
        <dbReference type="ARBA" id="ARBA00022670"/>
    </source>
</evidence>
<proteinExistence type="inferred from homology"/>
<dbReference type="PANTHER" id="PTHR43806">
    <property type="entry name" value="PEPTIDASE S8"/>
    <property type="match status" value="1"/>
</dbReference>
<evidence type="ECO:0000256" key="6">
    <source>
        <dbReference type="PIRSR" id="PIRSR037875-50"/>
    </source>
</evidence>
<evidence type="ECO:0000256" key="1">
    <source>
        <dbReference type="ARBA" id="ARBA00011073"/>
    </source>
</evidence>
<dbReference type="Pfam" id="PF00082">
    <property type="entry name" value="Peptidase_S8"/>
    <property type="match status" value="1"/>
</dbReference>
<feature type="signal peptide" evidence="9">
    <location>
        <begin position="1"/>
        <end position="27"/>
    </location>
</feature>
<evidence type="ECO:0000256" key="8">
    <source>
        <dbReference type="RuleBase" id="RU003355"/>
    </source>
</evidence>
<comment type="similarity">
    <text evidence="1 5 7 8">Belongs to the peptidase S8 family.</text>
</comment>
<dbReference type="GO" id="GO:0006508">
    <property type="term" value="P:proteolysis"/>
    <property type="evidence" value="ECO:0007669"/>
    <property type="project" value="UniProtKB-KW"/>
</dbReference>
<evidence type="ECO:0000256" key="7">
    <source>
        <dbReference type="PROSITE-ProRule" id="PRU01240"/>
    </source>
</evidence>
<dbReference type="Gene3D" id="3.30.70.80">
    <property type="entry name" value="Peptidase S8 propeptide/proteinase inhibitor I9"/>
    <property type="match status" value="1"/>
</dbReference>
<evidence type="ECO:0000256" key="3">
    <source>
        <dbReference type="ARBA" id="ARBA00022801"/>
    </source>
</evidence>
<sequence length="464" mass="51733">MKTIKRVLNNLIILSLLISITMSTASASEEQYYSVEYKNTATFNKLVKKNALNVVYNIPELHVAQIKMTKTHANALANYKNDIQYINATCSTCMTSEKTIDRTSSESLFSRQWDMNKITKNGASYDDLPKHANTKIAIIDTGVMQTHDDLKNNFSTDSKNLVPLNGFRGTEPEETGDVRDVNDRKGHGTMVSGQTSANGRLIGVAPNNKFTMYRVFGSKKTELLWVSKAIVQAANDGNQVINISVGSYTVLDKNDHQTFRKDEKVEYDALQKAINYAKKKKSIVVAAAGNDGIDVNDKQKLNLQREYQGNGEVKDVPASMDNVVTVGSTDQNSNLSEFSNFGMNYTDIVAPGGSFAYLNQFGEDKWMNEGYMQKENILTTANNGRYIYQAGTSLATPKVSGVLALIIDKYHLEKHPDKAIELLYQHGTSKNNKPFSRYGHGELDVYKAIKCNKSKSKLINQRSF</sequence>
<dbReference type="AlphaFoldDB" id="A0A380E5F9"/>
<accession>A0A380E5F9</accession>
<dbReference type="InterPro" id="IPR015500">
    <property type="entry name" value="Peptidase_S8_subtilisin-rel"/>
</dbReference>
<feature type="domain" description="Peptidase S8/S53" evidence="10">
    <location>
        <begin position="133"/>
        <end position="441"/>
    </location>
</feature>
<keyword evidence="2 5" id="KW-0645">Protease</keyword>
<dbReference type="GO" id="GO:0004252">
    <property type="term" value="F:serine-type endopeptidase activity"/>
    <property type="evidence" value="ECO:0007669"/>
    <property type="project" value="UniProtKB-UniRule"/>
</dbReference>
<name>A0A380E5F9_STAAU</name>
<dbReference type="Gene3D" id="3.40.50.200">
    <property type="entry name" value="Peptidase S8/S53 domain"/>
    <property type="match status" value="1"/>
</dbReference>
<dbReference type="InterPro" id="IPR023828">
    <property type="entry name" value="Peptidase_S8_Ser-AS"/>
</dbReference>
<feature type="active site" description="Charge relay system" evidence="6 7">
    <location>
        <position position="393"/>
    </location>
</feature>
<evidence type="ECO:0000256" key="4">
    <source>
        <dbReference type="ARBA" id="ARBA00022825"/>
    </source>
</evidence>
<dbReference type="PROSITE" id="PS00138">
    <property type="entry name" value="SUBTILASE_SER"/>
    <property type="match status" value="1"/>
</dbReference>
<dbReference type="InterPro" id="IPR037045">
    <property type="entry name" value="S8pro/Inhibitor_I9_sf"/>
</dbReference>
<keyword evidence="5 9" id="KW-0732">Signal</keyword>
<evidence type="ECO:0000259" key="11">
    <source>
        <dbReference type="Pfam" id="PF22386"/>
    </source>
</evidence>
<dbReference type="PROSITE" id="PS51892">
    <property type="entry name" value="SUBTILASE"/>
    <property type="match status" value="1"/>
</dbReference>
<dbReference type="Pfam" id="PF22386">
    <property type="entry name" value="PPI"/>
    <property type="match status" value="1"/>
</dbReference>
<dbReference type="PROSITE" id="PS00136">
    <property type="entry name" value="SUBTILASE_ASP"/>
    <property type="match status" value="1"/>
</dbReference>
<dbReference type="SUPFAM" id="SSF52743">
    <property type="entry name" value="Subtilisin-like"/>
    <property type="match status" value="1"/>
</dbReference>
<dbReference type="InterPro" id="IPR055070">
    <property type="entry name" value="EpiP_N"/>
</dbReference>
<feature type="chain" id="PRO_5016912448" description="Leader peptide-processing serine protease" evidence="9">
    <location>
        <begin position="28"/>
        <end position="464"/>
    </location>
</feature>